<evidence type="ECO:0000256" key="3">
    <source>
        <dbReference type="PIRSR" id="PIRSR001359-3"/>
    </source>
</evidence>
<dbReference type="RefSeq" id="WP_069980398.1">
    <property type="nucleotide sequence ID" value="NZ_CP017269.1"/>
</dbReference>
<dbReference type="PIRSF" id="PIRSF001359">
    <property type="entry name" value="F_bP_aldolase_II"/>
    <property type="match status" value="1"/>
</dbReference>
<evidence type="ECO:0000256" key="2">
    <source>
        <dbReference type="PIRSR" id="PIRSR001359-2"/>
    </source>
</evidence>
<dbReference type="STRING" id="1424294.Gferi_22610"/>
<evidence type="ECO:0008006" key="6">
    <source>
        <dbReference type="Google" id="ProtNLM"/>
    </source>
</evidence>
<keyword evidence="5" id="KW-1185">Reference proteome</keyword>
<dbReference type="OrthoDB" id="9803995at2"/>
<dbReference type="GO" id="GO:0016832">
    <property type="term" value="F:aldehyde-lyase activity"/>
    <property type="evidence" value="ECO:0007669"/>
    <property type="project" value="InterPro"/>
</dbReference>
<evidence type="ECO:0000313" key="4">
    <source>
        <dbReference type="EMBL" id="AOT72083.1"/>
    </source>
</evidence>
<gene>
    <name evidence="4" type="ORF">Gferi_22610</name>
</gene>
<feature type="binding site" evidence="2">
    <location>
        <position position="180"/>
    </location>
    <ligand>
        <name>dihydroxyacetone phosphate</name>
        <dbReference type="ChEBI" id="CHEBI:57642"/>
    </ligand>
</feature>
<feature type="active site" description="Proton donor" evidence="1">
    <location>
        <position position="81"/>
    </location>
</feature>
<dbReference type="CDD" id="cd00947">
    <property type="entry name" value="TBP_aldolase_IIB"/>
    <property type="match status" value="1"/>
</dbReference>
<evidence type="ECO:0000256" key="1">
    <source>
        <dbReference type="PIRSR" id="PIRSR001359-1"/>
    </source>
</evidence>
<keyword evidence="3" id="KW-0479">Metal-binding</keyword>
<dbReference type="AlphaFoldDB" id="A0A1D8GMD0"/>
<protein>
    <recommendedName>
        <fullName evidence="6">Fructose-bisphosphate aldolase</fullName>
    </recommendedName>
</protein>
<dbReference type="SUPFAM" id="SSF51569">
    <property type="entry name" value="Aldolase"/>
    <property type="match status" value="1"/>
</dbReference>
<dbReference type="Proteomes" id="UP000095743">
    <property type="component" value="Chromosome"/>
</dbReference>
<reference evidence="4 5" key="1">
    <citation type="submission" date="2016-09" db="EMBL/GenBank/DDBJ databases">
        <title>Genomic analysis reveals versatility of anaerobic energy metabolism of Geosporobacter ferrireducens IRF9 of phylum Firmicutes.</title>
        <authorList>
            <person name="Kim S.-J."/>
        </authorList>
    </citation>
    <scope>NUCLEOTIDE SEQUENCE [LARGE SCALE GENOMIC DNA]</scope>
    <source>
        <strain evidence="4 5">IRF9</strain>
    </source>
</reference>
<dbReference type="PANTHER" id="PTHR30304">
    <property type="entry name" value="D-TAGATOSE-1,6-BISPHOSPHATE ALDOLASE"/>
    <property type="match status" value="1"/>
</dbReference>
<dbReference type="PANTHER" id="PTHR30304:SF0">
    <property type="entry name" value="D-TAGATOSE-1,6-BISPHOSPHATE ALDOLASE SUBUNIT GATY-RELATED"/>
    <property type="match status" value="1"/>
</dbReference>
<evidence type="ECO:0000313" key="5">
    <source>
        <dbReference type="Proteomes" id="UP000095743"/>
    </source>
</evidence>
<feature type="binding site" evidence="3">
    <location>
        <position position="82"/>
    </location>
    <ligand>
        <name>Zn(2+)</name>
        <dbReference type="ChEBI" id="CHEBI:29105"/>
        <label>1</label>
        <note>catalytic</note>
    </ligand>
</feature>
<organism evidence="4 5">
    <name type="scientific">Geosporobacter ferrireducens</name>
    <dbReference type="NCBI Taxonomy" id="1424294"/>
    <lineage>
        <taxon>Bacteria</taxon>
        <taxon>Bacillati</taxon>
        <taxon>Bacillota</taxon>
        <taxon>Clostridia</taxon>
        <taxon>Peptostreptococcales</taxon>
        <taxon>Thermotaleaceae</taxon>
        <taxon>Geosporobacter</taxon>
    </lineage>
</organism>
<feature type="binding site" evidence="3">
    <location>
        <position position="207"/>
    </location>
    <ligand>
        <name>Zn(2+)</name>
        <dbReference type="ChEBI" id="CHEBI:29105"/>
        <label>1</label>
        <note>catalytic</note>
    </ligand>
</feature>
<proteinExistence type="predicted"/>
<feature type="binding site" evidence="3">
    <location>
        <position position="133"/>
    </location>
    <ligand>
        <name>Zn(2+)</name>
        <dbReference type="ChEBI" id="CHEBI:29105"/>
        <label>2</label>
    </ligand>
</feature>
<dbReference type="NCBIfam" id="TIGR00167">
    <property type="entry name" value="cbbA"/>
    <property type="match status" value="1"/>
</dbReference>
<feature type="binding site" evidence="3">
    <location>
        <position position="179"/>
    </location>
    <ligand>
        <name>Zn(2+)</name>
        <dbReference type="ChEBI" id="CHEBI:29105"/>
        <label>1</label>
        <note>catalytic</note>
    </ligand>
</feature>
<dbReference type="Gene3D" id="3.20.20.70">
    <property type="entry name" value="Aldolase class I"/>
    <property type="match status" value="1"/>
</dbReference>
<feature type="binding site" evidence="3">
    <location>
        <position position="103"/>
    </location>
    <ligand>
        <name>Zn(2+)</name>
        <dbReference type="ChEBI" id="CHEBI:29105"/>
        <label>2</label>
    </ligand>
</feature>
<dbReference type="Pfam" id="PF01116">
    <property type="entry name" value="F_bP_aldolase"/>
    <property type="match status" value="1"/>
</dbReference>
<dbReference type="EMBL" id="CP017269">
    <property type="protein sequence ID" value="AOT72083.1"/>
    <property type="molecule type" value="Genomic_DNA"/>
</dbReference>
<dbReference type="InterPro" id="IPR050246">
    <property type="entry name" value="Class_II_FBP_aldolase"/>
</dbReference>
<dbReference type="InterPro" id="IPR000771">
    <property type="entry name" value="FBA_II"/>
</dbReference>
<dbReference type="KEGG" id="gfe:Gferi_22610"/>
<dbReference type="InterPro" id="IPR013785">
    <property type="entry name" value="Aldolase_TIM"/>
</dbReference>
<name>A0A1D8GMD0_9FIRM</name>
<keyword evidence="3" id="KW-0862">Zinc</keyword>
<dbReference type="GO" id="GO:0005975">
    <property type="term" value="P:carbohydrate metabolic process"/>
    <property type="evidence" value="ECO:0007669"/>
    <property type="project" value="InterPro"/>
</dbReference>
<accession>A0A1D8GMD0</accession>
<sequence length="275" mass="30598">MLINSIELLKEARKNKKRVVAFNVYNLETIQAAFIASKNKQLPLILAFGEGYLKYTPFEIIVAMVKALDMSHPYPVVLHLDHCKSFHNIKMAIEAGFTSVMYDGSHLTFEENIKTTKEVVNYAHDRGIGVEGELGYMNPEDGSEAEGILVETYTSPFQAKIYIEQTKVDTLAVAIGNAHGVYIKKPVLDLERLKAIYQEAGVPIVLHGCSGIDQEQISKAVEIAVVKINVNTEIALTGGRRIRELLEEKAGVDVRLETLMEAVQQAMVNTMESFL</sequence>
<feature type="binding site" evidence="2">
    <location>
        <begin position="208"/>
        <end position="210"/>
    </location>
    <ligand>
        <name>dihydroxyacetone phosphate</name>
        <dbReference type="ChEBI" id="CHEBI:57642"/>
    </ligand>
</feature>
<feature type="binding site" evidence="2">
    <location>
        <begin position="229"/>
        <end position="232"/>
    </location>
    <ligand>
        <name>dihydroxyacetone phosphate</name>
        <dbReference type="ChEBI" id="CHEBI:57642"/>
    </ligand>
</feature>
<comment type="cofactor">
    <cofactor evidence="3">
        <name>Zn(2+)</name>
        <dbReference type="ChEBI" id="CHEBI:29105"/>
    </cofactor>
    <text evidence="3">Binds 2 Zn(2+) ions per subunit. One is catalytic and the other provides a structural contribution.</text>
</comment>
<dbReference type="GO" id="GO:0008270">
    <property type="term" value="F:zinc ion binding"/>
    <property type="evidence" value="ECO:0007669"/>
    <property type="project" value="InterPro"/>
</dbReference>